<accession>A0A5D9C6I0</accession>
<feature type="transmembrane region" description="Helical" evidence="1">
    <location>
        <begin position="59"/>
        <end position="85"/>
    </location>
</feature>
<keyword evidence="1" id="KW-0472">Membrane</keyword>
<evidence type="ECO:0000313" key="3">
    <source>
        <dbReference type="Proteomes" id="UP000322077"/>
    </source>
</evidence>
<gene>
    <name evidence="2" type="ORF">FYJ91_11335</name>
</gene>
<evidence type="ECO:0000256" key="1">
    <source>
        <dbReference type="SAM" id="Phobius"/>
    </source>
</evidence>
<name>A0A5D9C6I0_9SPHN</name>
<dbReference type="AlphaFoldDB" id="A0A5D9C6I0"/>
<dbReference type="Proteomes" id="UP000322077">
    <property type="component" value="Unassembled WGS sequence"/>
</dbReference>
<reference evidence="2 3" key="1">
    <citation type="submission" date="2019-08" db="EMBL/GenBank/DDBJ databases">
        <authorList>
            <person name="Wang G."/>
            <person name="Xu Z."/>
        </authorList>
    </citation>
    <scope>NUCLEOTIDE SEQUENCE [LARGE SCALE GENOMIC DNA]</scope>
    <source>
        <strain evidence="2 3">ZX</strain>
    </source>
</reference>
<keyword evidence="1" id="KW-1133">Transmembrane helix</keyword>
<evidence type="ECO:0000313" key="2">
    <source>
        <dbReference type="EMBL" id="TZG25611.1"/>
    </source>
</evidence>
<protein>
    <submittedName>
        <fullName evidence="2">Uncharacterized protein</fullName>
    </submittedName>
</protein>
<sequence length="99" mass="10459">MAEAEDERDLTRPTGTGFIACGAVLLFIALVSTFIAFTLKVDQSYIGEGVYAPDPEQAAVRFVAIVIAGSGISLGSFLFGIGFVVRAIWFLPGDPAKCN</sequence>
<feature type="transmembrane region" description="Helical" evidence="1">
    <location>
        <begin position="18"/>
        <end position="39"/>
    </location>
</feature>
<keyword evidence="1" id="KW-0812">Transmembrane</keyword>
<organism evidence="2 3">
    <name type="scientific">Sphingomonas montanisoli</name>
    <dbReference type="NCBI Taxonomy" id="2606412"/>
    <lineage>
        <taxon>Bacteria</taxon>
        <taxon>Pseudomonadati</taxon>
        <taxon>Pseudomonadota</taxon>
        <taxon>Alphaproteobacteria</taxon>
        <taxon>Sphingomonadales</taxon>
        <taxon>Sphingomonadaceae</taxon>
        <taxon>Sphingomonas</taxon>
    </lineage>
</organism>
<keyword evidence="3" id="KW-1185">Reference proteome</keyword>
<dbReference type="EMBL" id="VTOU01000003">
    <property type="protein sequence ID" value="TZG25611.1"/>
    <property type="molecule type" value="Genomic_DNA"/>
</dbReference>
<dbReference type="RefSeq" id="WP_149522419.1">
    <property type="nucleotide sequence ID" value="NZ_VTOU01000003.1"/>
</dbReference>
<proteinExistence type="predicted"/>
<comment type="caution">
    <text evidence="2">The sequence shown here is derived from an EMBL/GenBank/DDBJ whole genome shotgun (WGS) entry which is preliminary data.</text>
</comment>